<evidence type="ECO:0000313" key="2">
    <source>
        <dbReference type="Proteomes" id="UP000007797"/>
    </source>
</evidence>
<dbReference type="KEGG" id="dfa:DFA_11452"/>
<dbReference type="EMBL" id="GL883029">
    <property type="protein sequence ID" value="EGG13691.1"/>
    <property type="molecule type" value="Genomic_DNA"/>
</dbReference>
<proteinExistence type="predicted"/>
<dbReference type="AlphaFoldDB" id="F4QD10"/>
<protein>
    <submittedName>
        <fullName evidence="1">Uncharacterized protein</fullName>
    </submittedName>
</protein>
<dbReference type="RefSeq" id="XP_004350395.1">
    <property type="nucleotide sequence ID" value="XM_004350345.1"/>
</dbReference>
<reference evidence="2" key="1">
    <citation type="journal article" date="2011" name="Genome Res.">
        <title>Phylogeny-wide analysis of social amoeba genomes highlights ancient origins for complex intercellular communication.</title>
        <authorList>
            <person name="Heidel A.J."/>
            <person name="Lawal H.M."/>
            <person name="Felder M."/>
            <person name="Schilde C."/>
            <person name="Helps N.R."/>
            <person name="Tunggal B."/>
            <person name="Rivero F."/>
            <person name="John U."/>
            <person name="Schleicher M."/>
            <person name="Eichinger L."/>
            <person name="Platzer M."/>
            <person name="Noegel A.A."/>
            <person name="Schaap P."/>
            <person name="Gloeckner G."/>
        </authorList>
    </citation>
    <scope>NUCLEOTIDE SEQUENCE [LARGE SCALE GENOMIC DNA]</scope>
    <source>
        <strain evidence="2">SH3</strain>
    </source>
</reference>
<sequence>MSPQIVVVSIQLGTNRSGYSISYPNRDIIHSEFNSWGDGKTKTVAVISLDETGGFSKFGYDAREDHDNAIFSNYKMLLFDSESREKTMVKADNCDQAASVETLITESLKYLGSQARLKMMSWVPPLDQSVLWVITVPAIWDDVAKQVMRQCAINAGLCTIDNHQESLLLAYESDAGAVECIQSFNGCVEIGQAFLVCNLASNHFECSVYRYLADGNLESLITFGDNFGNIQCNQLFKAFILDLFGDEVSHNIIDSPYLMTLMDRFEILKQSMCDSCSNDGRPRHISFNPRDFNKSIDWLVQRVETYNRLHGTEICYKRSGHLCIPFDTFLTFFQPSFQKILEYMKHQSYLPYAIRPTYIFMVGGFSENYFLQQLVKQEFEWTGAQLVVPSCPHLSVLRGACRLGSTRLSTIFKRTLQRSYAAAAPGQSDECRLLARARDSILVNKTTFLRFIPNLENQQFAKIALYSSVLPVINKTTDSGVLFIGNIHFEFPSSGDSPNDRVVELDIGFGSTEIFVSAKHLQTNQKINATIDFINIK</sequence>
<evidence type="ECO:0000313" key="1">
    <source>
        <dbReference type="EMBL" id="EGG13691.1"/>
    </source>
</evidence>
<organism evidence="1 2">
    <name type="scientific">Cavenderia fasciculata</name>
    <name type="common">Slime mold</name>
    <name type="synonym">Dictyostelium fasciculatum</name>
    <dbReference type="NCBI Taxonomy" id="261658"/>
    <lineage>
        <taxon>Eukaryota</taxon>
        <taxon>Amoebozoa</taxon>
        <taxon>Evosea</taxon>
        <taxon>Eumycetozoa</taxon>
        <taxon>Dictyostelia</taxon>
        <taxon>Acytosteliales</taxon>
        <taxon>Cavenderiaceae</taxon>
        <taxon>Cavenderia</taxon>
    </lineage>
</organism>
<dbReference type="PANTHER" id="PTHR14187">
    <property type="entry name" value="ALPHA KINASE/ELONGATION FACTOR 2 KINASE"/>
    <property type="match status" value="1"/>
</dbReference>
<accession>F4QD10</accession>
<keyword evidence="2" id="KW-1185">Reference proteome</keyword>
<dbReference type="PANTHER" id="PTHR14187:SF5">
    <property type="entry name" value="HEAT SHOCK 70 KDA PROTEIN 12A"/>
    <property type="match status" value="1"/>
</dbReference>
<dbReference type="GeneID" id="14865361"/>
<name>F4QD10_CACFS</name>
<dbReference type="Gene3D" id="3.30.420.40">
    <property type="match status" value="1"/>
</dbReference>
<dbReference type="OrthoDB" id="14962at2759"/>
<dbReference type="InterPro" id="IPR043129">
    <property type="entry name" value="ATPase_NBD"/>
</dbReference>
<dbReference type="Proteomes" id="UP000007797">
    <property type="component" value="Unassembled WGS sequence"/>
</dbReference>
<dbReference type="STRING" id="1054147.F4QD10"/>
<dbReference type="SUPFAM" id="SSF53067">
    <property type="entry name" value="Actin-like ATPase domain"/>
    <property type="match status" value="2"/>
</dbReference>
<gene>
    <name evidence="1" type="ORF">DFA_11452</name>
</gene>